<dbReference type="RefSeq" id="WP_155545841.1">
    <property type="nucleotide sequence ID" value="NZ_CABVGP010000002.1"/>
</dbReference>
<dbReference type="Proteomes" id="UP000399805">
    <property type="component" value="Unassembled WGS sequence"/>
</dbReference>
<proteinExistence type="predicted"/>
<reference evidence="1 2" key="1">
    <citation type="submission" date="2019-09" db="EMBL/GenBank/DDBJ databases">
        <authorList>
            <person name="Leyn A S."/>
        </authorList>
    </citation>
    <scope>NUCLEOTIDE SEQUENCE [LARGE SCALE GENOMIC DNA]</scope>
    <source>
        <strain evidence="1">AA231_1</strain>
    </source>
</reference>
<dbReference type="EMBL" id="CABVGP010000002">
    <property type="protein sequence ID" value="VVJ20788.1"/>
    <property type="molecule type" value="Genomic_DNA"/>
</dbReference>
<evidence type="ECO:0000313" key="2">
    <source>
        <dbReference type="Proteomes" id="UP000399805"/>
    </source>
</evidence>
<protein>
    <submittedName>
        <fullName evidence="1">Uncharacterized protein</fullName>
    </submittedName>
</protein>
<accession>A0A6I8LWJ0</accession>
<sequence length="94" mass="9902">MNDPARAAAERIFAAAAELGTTRQEAVLVTRAVHAVKNGRPTDVALTDTDQHRRRKLAHVVGTVLWEPGLDATAVLEAVIAARRPAGADPVMAG</sequence>
<dbReference type="AlphaFoldDB" id="A0A6I8LWJ0"/>
<name>A0A6I8LWJ0_9PSEU</name>
<evidence type="ECO:0000313" key="1">
    <source>
        <dbReference type="EMBL" id="VVJ20788.1"/>
    </source>
</evidence>
<keyword evidence="2" id="KW-1185">Reference proteome</keyword>
<gene>
    <name evidence="1" type="ORF">AA23TX_05809</name>
</gene>
<organism evidence="1 2">
    <name type="scientific">Amycolatopsis camponoti</name>
    <dbReference type="NCBI Taxonomy" id="2606593"/>
    <lineage>
        <taxon>Bacteria</taxon>
        <taxon>Bacillati</taxon>
        <taxon>Actinomycetota</taxon>
        <taxon>Actinomycetes</taxon>
        <taxon>Pseudonocardiales</taxon>
        <taxon>Pseudonocardiaceae</taxon>
        <taxon>Amycolatopsis</taxon>
    </lineage>
</organism>